<organism evidence="1 2">
    <name type="scientific">Parapedobacter indicus</name>
    <dbReference type="NCBI Taxonomy" id="1477437"/>
    <lineage>
        <taxon>Bacteria</taxon>
        <taxon>Pseudomonadati</taxon>
        <taxon>Bacteroidota</taxon>
        <taxon>Sphingobacteriia</taxon>
        <taxon>Sphingobacteriales</taxon>
        <taxon>Sphingobacteriaceae</taxon>
        <taxon>Parapedobacter</taxon>
    </lineage>
</organism>
<dbReference type="STRING" id="1477437.SAMN05444682_105336"/>
<accession>A0A1I3KY12</accession>
<dbReference type="AlphaFoldDB" id="A0A1I3KY12"/>
<dbReference type="EMBL" id="FOQO01000005">
    <property type="protein sequence ID" value="SFI77284.1"/>
    <property type="molecule type" value="Genomic_DNA"/>
</dbReference>
<keyword evidence="2" id="KW-1185">Reference proteome</keyword>
<sequence length="58" mass="6822">MTFFLHTILLNIQINQQNVCQKQKNLEKASLLNGFFTFHSWHRYCDVSSNTVTNIYNG</sequence>
<protein>
    <submittedName>
        <fullName evidence="1">Uncharacterized protein</fullName>
    </submittedName>
</protein>
<proteinExistence type="predicted"/>
<dbReference type="Proteomes" id="UP000198670">
    <property type="component" value="Unassembled WGS sequence"/>
</dbReference>
<gene>
    <name evidence="1" type="ORF">SAMN05444682_105336</name>
</gene>
<reference evidence="1 2" key="1">
    <citation type="submission" date="2016-10" db="EMBL/GenBank/DDBJ databases">
        <authorList>
            <person name="de Groot N.N."/>
        </authorList>
    </citation>
    <scope>NUCLEOTIDE SEQUENCE [LARGE SCALE GENOMIC DNA]</scope>
    <source>
        <strain evidence="1 2">RK1</strain>
    </source>
</reference>
<name>A0A1I3KY12_9SPHI</name>
<evidence type="ECO:0000313" key="1">
    <source>
        <dbReference type="EMBL" id="SFI77284.1"/>
    </source>
</evidence>
<evidence type="ECO:0000313" key="2">
    <source>
        <dbReference type="Proteomes" id="UP000198670"/>
    </source>
</evidence>